<keyword evidence="3" id="KW-1185">Reference proteome</keyword>
<name>A0ABZ0SAS9_9GAMM</name>
<evidence type="ECO:0000256" key="1">
    <source>
        <dbReference type="SAM" id="MobiDB-lite"/>
    </source>
</evidence>
<reference evidence="2 3" key="1">
    <citation type="journal article" date="2023" name="Microorganisms">
        <title>Thiorhodovibrio frisius and Trv. litoralis spp. nov., Two Novel Members from a Clade of Fastidious Purple Sulfur Bacteria That Exhibit Unique Red-Shifted Light-Harvesting Capabilities.</title>
        <authorList>
            <person name="Methner A."/>
            <person name="Kuzyk S.B."/>
            <person name="Petersen J."/>
            <person name="Bauer S."/>
            <person name="Brinkmann H."/>
            <person name="Sichau K."/>
            <person name="Wanner G."/>
            <person name="Wolf J."/>
            <person name="Neumann-Schaal M."/>
            <person name="Henke P."/>
            <person name="Tank M."/>
            <person name="Sproer C."/>
            <person name="Bunk B."/>
            <person name="Overmann J."/>
        </authorList>
    </citation>
    <scope>NUCLEOTIDE SEQUENCE [LARGE SCALE GENOMIC DNA]</scope>
    <source>
        <strain evidence="2 3">DSM 6702</strain>
    </source>
</reference>
<evidence type="ECO:0000313" key="2">
    <source>
        <dbReference type="EMBL" id="WPL18128.1"/>
    </source>
</evidence>
<organism evidence="2 3">
    <name type="scientific">Thiorhodovibrio winogradskyi</name>
    <dbReference type="NCBI Taxonomy" id="77007"/>
    <lineage>
        <taxon>Bacteria</taxon>
        <taxon>Pseudomonadati</taxon>
        <taxon>Pseudomonadota</taxon>
        <taxon>Gammaproteobacteria</taxon>
        <taxon>Chromatiales</taxon>
        <taxon>Chromatiaceae</taxon>
        <taxon>Thiorhodovibrio</taxon>
    </lineage>
</organism>
<protein>
    <submittedName>
        <fullName evidence="2">Uncharacterized protein</fullName>
    </submittedName>
</protein>
<proteinExistence type="predicted"/>
<feature type="region of interest" description="Disordered" evidence="1">
    <location>
        <begin position="47"/>
        <end position="76"/>
    </location>
</feature>
<gene>
    <name evidence="2" type="ORF">Thiowin_03180</name>
</gene>
<dbReference type="Proteomes" id="UP001432180">
    <property type="component" value="Chromosome"/>
</dbReference>
<sequence length="76" mass="8319">MKEIKRTKEHRIYQKRSGRYAVTNARKRPVNGEEKAAILLAEGLVAAPKQKAPEPVAEETTEAPPESSSETSAESA</sequence>
<feature type="compositionally biased region" description="Low complexity" evidence="1">
    <location>
        <begin position="62"/>
        <end position="76"/>
    </location>
</feature>
<evidence type="ECO:0000313" key="3">
    <source>
        <dbReference type="Proteomes" id="UP001432180"/>
    </source>
</evidence>
<dbReference type="RefSeq" id="WP_328983907.1">
    <property type="nucleotide sequence ID" value="NZ_CP121472.1"/>
</dbReference>
<accession>A0ABZ0SAS9</accession>
<dbReference type="EMBL" id="CP121472">
    <property type="protein sequence ID" value="WPL18128.1"/>
    <property type="molecule type" value="Genomic_DNA"/>
</dbReference>